<dbReference type="KEGG" id="csty:KN1_24020"/>
<dbReference type="Proteomes" id="UP000825123">
    <property type="component" value="Chromosome"/>
</dbReference>
<protein>
    <submittedName>
        <fullName evidence="1">Uncharacterized protein</fullName>
    </submittedName>
</protein>
<sequence>MFALKILNSQVSYGYDVIEVKENITNSEAFMKINGDTIERFSLDTPYYKITGKNAYLPSKEINLADVKSFLYSAIKNIIREDKYPILSVSNEGVVYDFSVLDREVKVTEKTLNGVHILASVLQKPLLNAPVNLPLPPWVTPFNLVSAMISLQEKPKDVLKKHFQQVTKIETDSGYIEKSGLKLIRFYHEGAKKVLCYTRMLEYVCFEDTGTVNEVRISDKDAENIINDIIYDYGKCVVEKGMILI</sequence>
<dbReference type="RefSeq" id="WP_221287858.1">
    <property type="nucleotide sequence ID" value="NZ_AP024597.1"/>
</dbReference>
<reference evidence="1 2" key="1">
    <citation type="submission" date="2021-04" db="EMBL/GenBank/DDBJ databases">
        <title>Complete genome sequence of Stygiolobus sp. KN-1.</title>
        <authorList>
            <person name="Nakamura K."/>
            <person name="Sakai H."/>
            <person name="Kurosawa N."/>
        </authorList>
    </citation>
    <scope>NUCLEOTIDE SEQUENCE [LARGE SCALE GENOMIC DNA]</scope>
    <source>
        <strain evidence="1 2">KN-1</strain>
    </source>
</reference>
<evidence type="ECO:0000313" key="1">
    <source>
        <dbReference type="EMBL" id="BCU71105.1"/>
    </source>
</evidence>
<name>A0A8D5U8Q3_9CREN</name>
<accession>A0A8D5U8Q3</accession>
<dbReference type="EMBL" id="AP024597">
    <property type="protein sequence ID" value="BCU71105.1"/>
    <property type="molecule type" value="Genomic_DNA"/>
</dbReference>
<dbReference type="AlphaFoldDB" id="A0A8D5U8Q3"/>
<evidence type="ECO:0000313" key="2">
    <source>
        <dbReference type="Proteomes" id="UP000825123"/>
    </source>
</evidence>
<gene>
    <name evidence="1" type="ORF">KN1_24020</name>
</gene>
<keyword evidence="2" id="KW-1185">Reference proteome</keyword>
<dbReference type="GeneID" id="66164126"/>
<proteinExistence type="predicted"/>
<organism evidence="1 2">
    <name type="scientific">Stygiolobus caldivivus</name>
    <dbReference type="NCBI Taxonomy" id="2824673"/>
    <lineage>
        <taxon>Archaea</taxon>
        <taxon>Thermoproteota</taxon>
        <taxon>Thermoprotei</taxon>
        <taxon>Sulfolobales</taxon>
        <taxon>Sulfolobaceae</taxon>
        <taxon>Stygiolobus</taxon>
    </lineage>
</organism>